<protein>
    <submittedName>
        <fullName evidence="2">DUF1684 domain-containing protein</fullName>
    </submittedName>
</protein>
<dbReference type="OrthoDB" id="5493262at2"/>
<reference evidence="2 3" key="1">
    <citation type="submission" date="2019-05" db="EMBL/GenBank/DDBJ databases">
        <title>Dyadobacter AR-3-8 sp. nov., isolated from arctic soil.</title>
        <authorList>
            <person name="Chaudhary D.K."/>
        </authorList>
    </citation>
    <scope>NUCLEOTIDE SEQUENCE [LARGE SCALE GENOMIC DNA]</scope>
    <source>
        <strain evidence="2 3">AR-3-8</strain>
    </source>
</reference>
<evidence type="ECO:0000256" key="1">
    <source>
        <dbReference type="SAM" id="SignalP"/>
    </source>
</evidence>
<keyword evidence="1" id="KW-0732">Signal</keyword>
<organism evidence="2 3">
    <name type="scientific">Dyadobacter frigoris</name>
    <dbReference type="NCBI Taxonomy" id="2576211"/>
    <lineage>
        <taxon>Bacteria</taxon>
        <taxon>Pseudomonadati</taxon>
        <taxon>Bacteroidota</taxon>
        <taxon>Cytophagia</taxon>
        <taxon>Cytophagales</taxon>
        <taxon>Spirosomataceae</taxon>
        <taxon>Dyadobacter</taxon>
    </lineage>
</organism>
<keyword evidence="3" id="KW-1185">Reference proteome</keyword>
<dbReference type="Pfam" id="PF07920">
    <property type="entry name" value="DUF1684"/>
    <property type="match status" value="1"/>
</dbReference>
<feature type="signal peptide" evidence="1">
    <location>
        <begin position="1"/>
        <end position="19"/>
    </location>
</feature>
<dbReference type="EMBL" id="SZVO01000008">
    <property type="protein sequence ID" value="TKT90853.1"/>
    <property type="molecule type" value="Genomic_DNA"/>
</dbReference>
<evidence type="ECO:0000313" key="3">
    <source>
        <dbReference type="Proteomes" id="UP000304900"/>
    </source>
</evidence>
<sequence length="201" mass="23530">MKSILNLALLLIICFSVKAQNFEKETELFRKHYKEDFLKSKNSPLKKDDLTYIRFFDPDSTYRVKAVFKRIQKSRPFEMPTYSDTNKTYVKYGLLKFRLHGRKQSLTVYRSLSLQSLPQYRDYLFLPFTDKTNGLQSYGGGRYIDLKTGDIKDNTVELDFNKAYNPYCAYSDGYHCPIPPAANHLTAKIEAGEKNFDKEHK</sequence>
<evidence type="ECO:0000313" key="2">
    <source>
        <dbReference type="EMBL" id="TKT90853.1"/>
    </source>
</evidence>
<accession>A0A4V6BIS9</accession>
<dbReference type="AlphaFoldDB" id="A0A4V6BIS9"/>
<dbReference type="PANTHER" id="PTHR41913">
    <property type="entry name" value="DUF1684 DOMAIN-CONTAINING PROTEIN"/>
    <property type="match status" value="1"/>
</dbReference>
<dbReference type="PANTHER" id="PTHR41913:SF1">
    <property type="entry name" value="DUF1684 DOMAIN-CONTAINING PROTEIN"/>
    <property type="match status" value="1"/>
</dbReference>
<dbReference type="InterPro" id="IPR012467">
    <property type="entry name" value="DUF1684"/>
</dbReference>
<gene>
    <name evidence="2" type="ORF">FDK13_17965</name>
</gene>
<comment type="caution">
    <text evidence="2">The sequence shown here is derived from an EMBL/GenBank/DDBJ whole genome shotgun (WGS) entry which is preliminary data.</text>
</comment>
<dbReference type="RefSeq" id="WP_137341396.1">
    <property type="nucleotide sequence ID" value="NZ_SZVO01000008.1"/>
</dbReference>
<name>A0A4V6BIS9_9BACT</name>
<proteinExistence type="predicted"/>
<dbReference type="Proteomes" id="UP000304900">
    <property type="component" value="Unassembled WGS sequence"/>
</dbReference>
<feature type="chain" id="PRO_5020244594" evidence="1">
    <location>
        <begin position="20"/>
        <end position="201"/>
    </location>
</feature>